<evidence type="ECO:0000259" key="2">
    <source>
        <dbReference type="PROSITE" id="PS50882"/>
    </source>
</evidence>
<dbReference type="PANTHER" id="PTHR12357">
    <property type="entry name" value="YTH YT521-B HOMOLOGY DOMAIN-CONTAINING"/>
    <property type="match status" value="1"/>
</dbReference>
<dbReference type="CDD" id="cd21134">
    <property type="entry name" value="YTH"/>
    <property type="match status" value="1"/>
</dbReference>
<dbReference type="Proteomes" id="UP000070544">
    <property type="component" value="Unassembled WGS sequence"/>
</dbReference>
<organism evidence="3 4">
    <name type="scientific">Gonapodya prolifera (strain JEL478)</name>
    <name type="common">Monoblepharis prolifera</name>
    <dbReference type="NCBI Taxonomy" id="1344416"/>
    <lineage>
        <taxon>Eukaryota</taxon>
        <taxon>Fungi</taxon>
        <taxon>Fungi incertae sedis</taxon>
        <taxon>Chytridiomycota</taxon>
        <taxon>Chytridiomycota incertae sedis</taxon>
        <taxon>Monoblepharidomycetes</taxon>
        <taxon>Monoblepharidales</taxon>
        <taxon>Gonapodyaceae</taxon>
        <taxon>Gonapodya</taxon>
    </lineage>
</organism>
<feature type="non-terminal residue" evidence="3">
    <location>
        <position position="1"/>
    </location>
</feature>
<evidence type="ECO:0000256" key="1">
    <source>
        <dbReference type="SAM" id="MobiDB-lite"/>
    </source>
</evidence>
<keyword evidence="4" id="KW-1185">Reference proteome</keyword>
<dbReference type="PANTHER" id="PTHR12357:SF89">
    <property type="entry name" value="YTH DOMAIN-CONTAINING FAMILY PROTEIN"/>
    <property type="match status" value="1"/>
</dbReference>
<feature type="region of interest" description="Disordered" evidence="1">
    <location>
        <begin position="163"/>
        <end position="223"/>
    </location>
</feature>
<reference evidence="3 4" key="1">
    <citation type="journal article" date="2015" name="Genome Biol. Evol.">
        <title>Phylogenomic analyses indicate that early fungi evolved digesting cell walls of algal ancestors of land plants.</title>
        <authorList>
            <person name="Chang Y."/>
            <person name="Wang S."/>
            <person name="Sekimoto S."/>
            <person name="Aerts A.L."/>
            <person name="Choi C."/>
            <person name="Clum A."/>
            <person name="LaButti K.M."/>
            <person name="Lindquist E.A."/>
            <person name="Yee Ngan C."/>
            <person name="Ohm R.A."/>
            <person name="Salamov A.A."/>
            <person name="Grigoriev I.V."/>
            <person name="Spatafora J.W."/>
            <person name="Berbee M.L."/>
        </authorList>
    </citation>
    <scope>NUCLEOTIDE SEQUENCE [LARGE SCALE GENOMIC DNA]</scope>
    <source>
        <strain evidence="3 4">JEL478</strain>
    </source>
</reference>
<dbReference type="PROSITE" id="PS50882">
    <property type="entry name" value="YTH"/>
    <property type="match status" value="1"/>
</dbReference>
<dbReference type="OrthoDB" id="306690at2759"/>
<dbReference type="GO" id="GO:0005737">
    <property type="term" value="C:cytoplasm"/>
    <property type="evidence" value="ECO:0007669"/>
    <property type="project" value="TreeGrafter"/>
</dbReference>
<protein>
    <submittedName>
        <fullName evidence="3">YTH-domain-containing protein</fullName>
    </submittedName>
</protein>
<dbReference type="Pfam" id="PF04146">
    <property type="entry name" value="YTH"/>
    <property type="match status" value="1"/>
</dbReference>
<accession>A0A139AD72</accession>
<dbReference type="OMA" id="DWETSAS"/>
<dbReference type="InterPro" id="IPR045168">
    <property type="entry name" value="YTH_prot"/>
</dbReference>
<name>A0A139AD72_GONPJ</name>
<feature type="domain" description="YTH" evidence="2">
    <location>
        <begin position="1"/>
        <end position="144"/>
    </location>
</feature>
<sequence length="223" mass="24247">RFFVIKSYTEDDVHKSLKYSIWSSTDMGNRRLNQAYLDTSATGAGNRPGTSGSVYLFFSVNASGHFCGVATMTSKVDWETSASVWAQGGKWKGVFGVRWVFVKDVPNGALRHLRVITNENKPVTNSRDTQELPTDIGREMLRIFCEYKHTTCILDDWGWHEKKESEKNGEGGTAEPTADGGSNGASSGSNLLNIGDVMRMNGTGHVADGNGAKRTGSGGGGRW</sequence>
<feature type="compositionally biased region" description="Low complexity" evidence="1">
    <location>
        <begin position="184"/>
        <end position="193"/>
    </location>
</feature>
<dbReference type="GO" id="GO:0061157">
    <property type="term" value="P:mRNA destabilization"/>
    <property type="evidence" value="ECO:0007669"/>
    <property type="project" value="TreeGrafter"/>
</dbReference>
<dbReference type="Gene3D" id="3.10.590.10">
    <property type="entry name" value="ph1033 like domains"/>
    <property type="match status" value="1"/>
</dbReference>
<dbReference type="EMBL" id="KQ965766">
    <property type="protein sequence ID" value="KXS14776.1"/>
    <property type="molecule type" value="Genomic_DNA"/>
</dbReference>
<evidence type="ECO:0000313" key="3">
    <source>
        <dbReference type="EMBL" id="KXS14776.1"/>
    </source>
</evidence>
<evidence type="ECO:0000313" key="4">
    <source>
        <dbReference type="Proteomes" id="UP000070544"/>
    </source>
</evidence>
<proteinExistence type="predicted"/>
<dbReference type="AlphaFoldDB" id="A0A139AD72"/>
<dbReference type="STRING" id="1344416.A0A139AD72"/>
<gene>
    <name evidence="3" type="ORF">M427DRAFT_99363</name>
</gene>
<dbReference type="InterPro" id="IPR007275">
    <property type="entry name" value="YTH_domain"/>
</dbReference>
<dbReference type="GO" id="GO:1990247">
    <property type="term" value="F:N6-methyladenosine-containing RNA reader activity"/>
    <property type="evidence" value="ECO:0007669"/>
    <property type="project" value="TreeGrafter"/>
</dbReference>
<dbReference type="GO" id="GO:0003729">
    <property type="term" value="F:mRNA binding"/>
    <property type="evidence" value="ECO:0007669"/>
    <property type="project" value="TreeGrafter"/>
</dbReference>